<keyword evidence="1" id="KW-0472">Membrane</keyword>
<evidence type="ECO:0000256" key="1">
    <source>
        <dbReference type="SAM" id="Phobius"/>
    </source>
</evidence>
<protein>
    <submittedName>
        <fullName evidence="2">Uncharacterized protein</fullName>
    </submittedName>
</protein>
<proteinExistence type="predicted"/>
<dbReference type="EMBL" id="MFMU01000019">
    <property type="protein sequence ID" value="OGG92824.1"/>
    <property type="molecule type" value="Genomic_DNA"/>
</dbReference>
<accession>A0A1F6G3Y9</accession>
<name>A0A1F6G3Y9_9BACT</name>
<dbReference type="Proteomes" id="UP000176867">
    <property type="component" value="Unassembled WGS sequence"/>
</dbReference>
<keyword evidence="1" id="KW-1133">Transmembrane helix</keyword>
<sequence length="71" mass="8175">MDGQAKLHRKAEFCVWYAFSKEDMSNSNNKKRLEAERRMLPFAVEFLKFCIIFAVIITVALFTLQVASASL</sequence>
<gene>
    <name evidence="2" type="ORF">A2609_03580</name>
</gene>
<feature type="transmembrane region" description="Helical" evidence="1">
    <location>
        <begin position="46"/>
        <end position="67"/>
    </location>
</feature>
<dbReference type="AlphaFoldDB" id="A0A1F6G3Y9"/>
<keyword evidence="1" id="KW-0812">Transmembrane</keyword>
<reference evidence="2 3" key="1">
    <citation type="journal article" date="2016" name="Nat. Commun.">
        <title>Thousands of microbial genomes shed light on interconnected biogeochemical processes in an aquifer system.</title>
        <authorList>
            <person name="Anantharaman K."/>
            <person name="Brown C.T."/>
            <person name="Hug L.A."/>
            <person name="Sharon I."/>
            <person name="Castelle C.J."/>
            <person name="Probst A.J."/>
            <person name="Thomas B.C."/>
            <person name="Singh A."/>
            <person name="Wilkins M.J."/>
            <person name="Karaoz U."/>
            <person name="Brodie E.L."/>
            <person name="Williams K.H."/>
            <person name="Hubbard S.S."/>
            <person name="Banfield J.F."/>
        </authorList>
    </citation>
    <scope>NUCLEOTIDE SEQUENCE [LARGE SCALE GENOMIC DNA]</scope>
</reference>
<organism evidence="2 3">
    <name type="scientific">Candidatus Kaiserbacteria bacterium RIFOXYD1_FULL_47_14</name>
    <dbReference type="NCBI Taxonomy" id="1798533"/>
    <lineage>
        <taxon>Bacteria</taxon>
        <taxon>Candidatus Kaiseribacteriota</taxon>
    </lineage>
</organism>
<evidence type="ECO:0000313" key="2">
    <source>
        <dbReference type="EMBL" id="OGG92824.1"/>
    </source>
</evidence>
<comment type="caution">
    <text evidence="2">The sequence shown here is derived from an EMBL/GenBank/DDBJ whole genome shotgun (WGS) entry which is preliminary data.</text>
</comment>
<evidence type="ECO:0000313" key="3">
    <source>
        <dbReference type="Proteomes" id="UP000176867"/>
    </source>
</evidence>